<dbReference type="Pfam" id="PF16747">
    <property type="entry name" value="Adhesin_E"/>
    <property type="match status" value="1"/>
</dbReference>
<keyword evidence="4" id="KW-1185">Reference proteome</keyword>
<dbReference type="EMBL" id="QJKI01000012">
    <property type="protein sequence ID" value="PXX78284.1"/>
    <property type="molecule type" value="Genomic_DNA"/>
</dbReference>
<dbReference type="AlphaFoldDB" id="A0A318KJK1"/>
<dbReference type="RefSeq" id="WP_110390994.1">
    <property type="nucleotide sequence ID" value="NZ_CALCOA010000195.1"/>
</dbReference>
<sequence>MSSRALVAALLAVGLAACATQEDPGRSAPRDPGAATQWQNLGVTPNGNILHELDKQSIVRHGDVVTFRDRKTIFNLKRETFTSLPRHKVSVNSWRIDCQAQTYQLLASSLFDENGKPVASYTYNDGEIRPAAITPNSASHQQMQAVCRRP</sequence>
<gene>
    <name evidence="3" type="ORF">DFR34_1123</name>
</gene>
<reference evidence="3 4" key="1">
    <citation type="submission" date="2018-05" db="EMBL/GenBank/DDBJ databases">
        <title>Genomic Encyclopedia of Type Strains, Phase IV (KMG-IV): sequencing the most valuable type-strain genomes for metagenomic binning, comparative biology and taxonomic classification.</title>
        <authorList>
            <person name="Goeker M."/>
        </authorList>
    </citation>
    <scope>NUCLEOTIDE SEQUENCE [LARGE SCALE GENOMIC DNA]</scope>
    <source>
        <strain evidence="3 4">DSM 29661</strain>
    </source>
</reference>
<evidence type="ECO:0000256" key="1">
    <source>
        <dbReference type="SAM" id="SignalP"/>
    </source>
</evidence>
<dbReference type="PROSITE" id="PS51257">
    <property type="entry name" value="PROKAR_LIPOPROTEIN"/>
    <property type="match status" value="1"/>
</dbReference>
<dbReference type="Proteomes" id="UP000247555">
    <property type="component" value="Unassembled WGS sequence"/>
</dbReference>
<name>A0A318KJK1_9NEIS</name>
<dbReference type="OrthoDB" id="8602093at2"/>
<feature type="domain" description="Surface-adhesin protein E-like" evidence="2">
    <location>
        <begin position="38"/>
        <end position="148"/>
    </location>
</feature>
<proteinExistence type="predicted"/>
<evidence type="ECO:0000313" key="4">
    <source>
        <dbReference type="Proteomes" id="UP000247555"/>
    </source>
</evidence>
<dbReference type="InterPro" id="IPR031939">
    <property type="entry name" value="Adhesin_E-like"/>
</dbReference>
<feature type="signal peptide" evidence="1">
    <location>
        <begin position="1"/>
        <end position="19"/>
    </location>
</feature>
<protein>
    <recommendedName>
        <fullName evidence="2">Surface-adhesin protein E-like domain-containing protein</fullName>
    </recommendedName>
</protein>
<organism evidence="3 4">
    <name type="scientific">Rivihabitans pingtungensis</name>
    <dbReference type="NCBI Taxonomy" id="1054498"/>
    <lineage>
        <taxon>Bacteria</taxon>
        <taxon>Pseudomonadati</taxon>
        <taxon>Pseudomonadota</taxon>
        <taxon>Betaproteobacteria</taxon>
        <taxon>Neisseriales</taxon>
        <taxon>Aquaspirillaceae</taxon>
        <taxon>Rivihabitans</taxon>
    </lineage>
</organism>
<evidence type="ECO:0000313" key="3">
    <source>
        <dbReference type="EMBL" id="PXX78284.1"/>
    </source>
</evidence>
<comment type="caution">
    <text evidence="3">The sequence shown here is derived from an EMBL/GenBank/DDBJ whole genome shotgun (WGS) entry which is preliminary data.</text>
</comment>
<evidence type="ECO:0000259" key="2">
    <source>
        <dbReference type="Pfam" id="PF16747"/>
    </source>
</evidence>
<accession>A0A318KJK1</accession>
<feature type="chain" id="PRO_5016377723" description="Surface-adhesin protein E-like domain-containing protein" evidence="1">
    <location>
        <begin position="20"/>
        <end position="150"/>
    </location>
</feature>
<keyword evidence="1" id="KW-0732">Signal</keyword>